<accession>A0ABN1XUE2</accession>
<evidence type="ECO:0000256" key="2">
    <source>
        <dbReference type="SAM" id="MobiDB-lite"/>
    </source>
</evidence>
<feature type="coiled-coil region" evidence="1">
    <location>
        <begin position="20"/>
        <end position="83"/>
    </location>
</feature>
<evidence type="ECO:0000313" key="4">
    <source>
        <dbReference type="Proteomes" id="UP001501414"/>
    </source>
</evidence>
<dbReference type="Gene3D" id="1.10.10.10">
    <property type="entry name" value="Winged helix-like DNA-binding domain superfamily/Winged helix DNA-binding domain"/>
    <property type="match status" value="1"/>
</dbReference>
<feature type="compositionally biased region" description="Polar residues" evidence="2">
    <location>
        <begin position="143"/>
        <end position="152"/>
    </location>
</feature>
<evidence type="ECO:0000313" key="3">
    <source>
        <dbReference type="EMBL" id="GAA1388601.1"/>
    </source>
</evidence>
<evidence type="ECO:0000256" key="1">
    <source>
        <dbReference type="SAM" id="Coils"/>
    </source>
</evidence>
<protein>
    <submittedName>
        <fullName evidence="3">Uncharacterized protein</fullName>
    </submittedName>
</protein>
<dbReference type="InterPro" id="IPR036388">
    <property type="entry name" value="WH-like_DNA-bd_sf"/>
</dbReference>
<reference evidence="3 4" key="1">
    <citation type="journal article" date="2019" name="Int. J. Syst. Evol. Microbiol.">
        <title>The Global Catalogue of Microorganisms (GCM) 10K type strain sequencing project: providing services to taxonomists for standard genome sequencing and annotation.</title>
        <authorList>
            <consortium name="The Broad Institute Genomics Platform"/>
            <consortium name="The Broad Institute Genome Sequencing Center for Infectious Disease"/>
            <person name="Wu L."/>
            <person name="Ma J."/>
        </authorList>
    </citation>
    <scope>NUCLEOTIDE SEQUENCE [LARGE SCALE GENOMIC DNA]</scope>
    <source>
        <strain evidence="3 4">JCM 11896</strain>
    </source>
</reference>
<comment type="caution">
    <text evidence="3">The sequence shown here is derived from an EMBL/GenBank/DDBJ whole genome shotgun (WGS) entry which is preliminary data.</text>
</comment>
<name>A0ABN1XUE2_9PSEU</name>
<dbReference type="SUPFAM" id="SSF88659">
    <property type="entry name" value="Sigma3 and sigma4 domains of RNA polymerase sigma factors"/>
    <property type="match status" value="1"/>
</dbReference>
<keyword evidence="4" id="KW-1185">Reference proteome</keyword>
<keyword evidence="1" id="KW-0175">Coiled coil</keyword>
<gene>
    <name evidence="3" type="ORF">GCM10009613_26190</name>
</gene>
<dbReference type="Proteomes" id="UP001501414">
    <property type="component" value="Unassembled WGS sequence"/>
</dbReference>
<dbReference type="InterPro" id="IPR013324">
    <property type="entry name" value="RNA_pol_sigma_r3/r4-like"/>
</dbReference>
<dbReference type="RefSeq" id="WP_344021961.1">
    <property type="nucleotide sequence ID" value="NZ_BAAAJK010000008.1"/>
</dbReference>
<proteinExistence type="predicted"/>
<feature type="region of interest" description="Disordered" evidence="2">
    <location>
        <begin position="120"/>
        <end position="152"/>
    </location>
</feature>
<sequence length="152" mass="17098">MATRKTAQAEREVRDRADAIAAARDRLDADQAERRRREDEAFARYARADRDAEQIVADRDAVIADLEQRRRDAEGEAQKRLEEVETRQREVLAELHREGRKAEDLAAMFELSVKRVRGHLRQARRASGATDAPTVAASPKPPDTTSDHAATA</sequence>
<organism evidence="3 4">
    <name type="scientific">Pseudonocardia kongjuensis</name>
    <dbReference type="NCBI Taxonomy" id="102227"/>
    <lineage>
        <taxon>Bacteria</taxon>
        <taxon>Bacillati</taxon>
        <taxon>Actinomycetota</taxon>
        <taxon>Actinomycetes</taxon>
        <taxon>Pseudonocardiales</taxon>
        <taxon>Pseudonocardiaceae</taxon>
        <taxon>Pseudonocardia</taxon>
    </lineage>
</organism>
<dbReference type="EMBL" id="BAAAJK010000008">
    <property type="protein sequence ID" value="GAA1388601.1"/>
    <property type="molecule type" value="Genomic_DNA"/>
</dbReference>